<dbReference type="SUPFAM" id="SSF53335">
    <property type="entry name" value="S-adenosyl-L-methionine-dependent methyltransferases"/>
    <property type="match status" value="1"/>
</dbReference>
<comment type="caution">
    <text evidence="5">The sequence shown here is derived from an EMBL/GenBank/DDBJ whole genome shotgun (WGS) entry which is preliminary data.</text>
</comment>
<dbReference type="PANTHER" id="PTHR43464:SF19">
    <property type="entry name" value="UBIQUINONE BIOSYNTHESIS O-METHYLTRANSFERASE, MITOCHONDRIAL"/>
    <property type="match status" value="1"/>
</dbReference>
<keyword evidence="6" id="KW-1185">Reference proteome</keyword>
<accession>A0A437QU22</accession>
<dbReference type="InterPro" id="IPR019734">
    <property type="entry name" value="TPR_rpt"/>
</dbReference>
<protein>
    <submittedName>
        <fullName evidence="5">Methyltransferase domain-containing protein</fullName>
    </submittedName>
</protein>
<name>A0A437QU22_9PROT</name>
<dbReference type="Pfam" id="PF13489">
    <property type="entry name" value="Methyltransf_23"/>
    <property type="match status" value="1"/>
</dbReference>
<organism evidence="5 6">
    <name type="scientific">Hwanghaeella grinnelliae</name>
    <dbReference type="NCBI Taxonomy" id="2500179"/>
    <lineage>
        <taxon>Bacteria</taxon>
        <taxon>Pseudomonadati</taxon>
        <taxon>Pseudomonadota</taxon>
        <taxon>Alphaproteobacteria</taxon>
        <taxon>Rhodospirillales</taxon>
        <taxon>Rhodospirillaceae</taxon>
        <taxon>Hwanghaeella</taxon>
    </lineage>
</organism>
<sequence>MMRRPQGFRYVFRVAHTMTSSIDKLYEEADRLYYDNKLDKAAVLYKKILEEDPEHQAALHSLGIIHYDEDDYGPAVEYMLKALAQDPEDIYVHSNLGKSLYGMVHMGQKKTAKRIARQWAEDYPDNRIALHMAAAVTGDEVPDRANDDYVAQTFDEFADTFDSKLEELSYKAPELLGEALTRHVNASDLRILDAGCGTGLCGPYLRPLARKLEGIDLSEEMLALAKKRKLYDRLDKAELTEALQTRSKRYDVAVAADVLCYFGDLSAIFGAMASSLRPGGLFAFTLETHGKAKDYDLGISGRYTHSAKYVHKSLAGAGFDLIEGEQGQLRTEYAVPVTGLVIVARKGD</sequence>
<dbReference type="SUPFAM" id="SSF48452">
    <property type="entry name" value="TPR-like"/>
    <property type="match status" value="1"/>
</dbReference>
<evidence type="ECO:0000256" key="4">
    <source>
        <dbReference type="PROSITE-ProRule" id="PRU00339"/>
    </source>
</evidence>
<dbReference type="PROSITE" id="PS50005">
    <property type="entry name" value="TPR"/>
    <property type="match status" value="1"/>
</dbReference>
<dbReference type="PANTHER" id="PTHR43464">
    <property type="entry name" value="METHYLTRANSFERASE"/>
    <property type="match status" value="1"/>
</dbReference>
<evidence type="ECO:0000313" key="6">
    <source>
        <dbReference type="Proteomes" id="UP000287447"/>
    </source>
</evidence>
<evidence type="ECO:0000256" key="3">
    <source>
        <dbReference type="ARBA" id="ARBA00022691"/>
    </source>
</evidence>
<evidence type="ECO:0000256" key="1">
    <source>
        <dbReference type="ARBA" id="ARBA00022603"/>
    </source>
</evidence>
<dbReference type="InterPro" id="IPR011990">
    <property type="entry name" value="TPR-like_helical_dom_sf"/>
</dbReference>
<keyword evidence="1 5" id="KW-0489">Methyltransferase</keyword>
<evidence type="ECO:0000256" key="2">
    <source>
        <dbReference type="ARBA" id="ARBA00022679"/>
    </source>
</evidence>
<dbReference type="GO" id="GO:0008168">
    <property type="term" value="F:methyltransferase activity"/>
    <property type="evidence" value="ECO:0007669"/>
    <property type="project" value="UniProtKB-KW"/>
</dbReference>
<dbReference type="InterPro" id="IPR029063">
    <property type="entry name" value="SAM-dependent_MTases_sf"/>
</dbReference>
<keyword evidence="4" id="KW-0802">TPR repeat</keyword>
<reference evidence="6" key="1">
    <citation type="submission" date="2019-01" db="EMBL/GenBank/DDBJ databases">
        <title>Gri0909 isolated from a small marine red alga.</title>
        <authorList>
            <person name="Kim J."/>
            <person name="Jeong S.E."/>
            <person name="Jeon C.O."/>
        </authorList>
    </citation>
    <scope>NUCLEOTIDE SEQUENCE [LARGE SCALE GENOMIC DNA]</scope>
    <source>
        <strain evidence="6">Gri0909</strain>
    </source>
</reference>
<dbReference type="Gene3D" id="1.25.40.10">
    <property type="entry name" value="Tetratricopeptide repeat domain"/>
    <property type="match status" value="1"/>
</dbReference>
<dbReference type="AlphaFoldDB" id="A0A437QU22"/>
<dbReference type="Pfam" id="PF14559">
    <property type="entry name" value="TPR_19"/>
    <property type="match status" value="1"/>
</dbReference>
<dbReference type="EMBL" id="SADE01000001">
    <property type="protein sequence ID" value="RVU37991.1"/>
    <property type="molecule type" value="Genomic_DNA"/>
</dbReference>
<proteinExistence type="predicted"/>
<keyword evidence="2 5" id="KW-0808">Transferase</keyword>
<dbReference type="CDD" id="cd02440">
    <property type="entry name" value="AdoMet_MTases"/>
    <property type="match status" value="1"/>
</dbReference>
<gene>
    <name evidence="5" type="ORF">EOI86_01405</name>
</gene>
<dbReference type="Gene3D" id="3.40.50.150">
    <property type="entry name" value="Vaccinia Virus protein VP39"/>
    <property type="match status" value="1"/>
</dbReference>
<evidence type="ECO:0000313" key="5">
    <source>
        <dbReference type="EMBL" id="RVU37991.1"/>
    </source>
</evidence>
<dbReference type="Proteomes" id="UP000287447">
    <property type="component" value="Unassembled WGS sequence"/>
</dbReference>
<dbReference type="GO" id="GO:0032259">
    <property type="term" value="P:methylation"/>
    <property type="evidence" value="ECO:0007669"/>
    <property type="project" value="UniProtKB-KW"/>
</dbReference>
<feature type="repeat" description="TPR" evidence="4">
    <location>
        <begin position="56"/>
        <end position="89"/>
    </location>
</feature>
<keyword evidence="3" id="KW-0949">S-adenosyl-L-methionine</keyword>